<sequence length="71" mass="8110">MQNNVEVVHTCRQHIVNDMNPGNLHLFINVYNRYQDAAGPHDGHLSGSFCRSGTNLGQERRDYKINIRCSP</sequence>
<reference evidence="1 2" key="1">
    <citation type="journal article" date="2019" name="PLoS ONE">
        <title>Genomic analyses reveal an absence of contemporary introgressive admixture between fin whales and blue whales, despite known hybrids.</title>
        <authorList>
            <person name="Westbury M.V."/>
            <person name="Petersen B."/>
            <person name="Lorenzen E.D."/>
        </authorList>
    </citation>
    <scope>NUCLEOTIDE SEQUENCE [LARGE SCALE GENOMIC DNA]</scope>
    <source>
        <strain evidence="1">FinWhale-01</strain>
    </source>
</reference>
<dbReference type="EMBL" id="SGJD01000443">
    <property type="protein sequence ID" value="KAB0405171.1"/>
    <property type="molecule type" value="Genomic_DNA"/>
</dbReference>
<organism evidence="1 2">
    <name type="scientific">Balaenoptera physalus</name>
    <name type="common">Fin whale</name>
    <name type="synonym">Balaena physalus</name>
    <dbReference type="NCBI Taxonomy" id="9770"/>
    <lineage>
        <taxon>Eukaryota</taxon>
        <taxon>Metazoa</taxon>
        <taxon>Chordata</taxon>
        <taxon>Craniata</taxon>
        <taxon>Vertebrata</taxon>
        <taxon>Euteleostomi</taxon>
        <taxon>Mammalia</taxon>
        <taxon>Eutheria</taxon>
        <taxon>Laurasiatheria</taxon>
        <taxon>Artiodactyla</taxon>
        <taxon>Whippomorpha</taxon>
        <taxon>Cetacea</taxon>
        <taxon>Mysticeti</taxon>
        <taxon>Balaenopteridae</taxon>
        <taxon>Balaenoptera</taxon>
    </lineage>
</organism>
<dbReference type="Pfam" id="PF03096">
    <property type="entry name" value="Ndr"/>
    <property type="match status" value="1"/>
</dbReference>
<protein>
    <submittedName>
        <fullName evidence="1">Uncharacterized protein</fullName>
    </submittedName>
</protein>
<name>A0A6A1QGG0_BALPH</name>
<dbReference type="Proteomes" id="UP000437017">
    <property type="component" value="Unassembled WGS sequence"/>
</dbReference>
<comment type="caution">
    <text evidence="1">The sequence shown here is derived from an EMBL/GenBank/DDBJ whole genome shotgun (WGS) entry which is preliminary data.</text>
</comment>
<dbReference type="InterPro" id="IPR004142">
    <property type="entry name" value="NDRG"/>
</dbReference>
<keyword evidence="2" id="KW-1185">Reference proteome</keyword>
<proteinExistence type="predicted"/>
<evidence type="ECO:0000313" key="1">
    <source>
        <dbReference type="EMBL" id="KAB0405171.1"/>
    </source>
</evidence>
<accession>A0A6A1QGG0</accession>
<dbReference type="AlphaFoldDB" id="A0A6A1QGG0"/>
<evidence type="ECO:0000313" key="2">
    <source>
        <dbReference type="Proteomes" id="UP000437017"/>
    </source>
</evidence>
<gene>
    <name evidence="1" type="ORF">E2I00_015301</name>
</gene>